<feature type="active site" description="Proton donor/acceptor" evidence="9">
    <location>
        <position position="141"/>
    </location>
</feature>
<dbReference type="PIRSF" id="PIRSF000722">
    <property type="entry name" value="Acetate_prop_kin"/>
    <property type="match status" value="1"/>
</dbReference>
<organism evidence="11 12">
    <name type="scientific">Ignatzschineria rhizosphaerae</name>
    <dbReference type="NCBI Taxonomy" id="2923279"/>
    <lineage>
        <taxon>Bacteria</taxon>
        <taxon>Pseudomonadati</taxon>
        <taxon>Pseudomonadota</taxon>
        <taxon>Gammaproteobacteria</taxon>
        <taxon>Cardiobacteriales</taxon>
        <taxon>Ignatzschineriaceae</taxon>
        <taxon>Ignatzschineria</taxon>
    </lineage>
</organism>
<keyword evidence="12" id="KW-1185">Reference proteome</keyword>
<feature type="binding site" evidence="9">
    <location>
        <position position="84"/>
    </location>
    <ligand>
        <name>substrate</name>
    </ligand>
</feature>
<feature type="binding site" evidence="9">
    <location>
        <begin position="324"/>
        <end position="328"/>
    </location>
    <ligand>
        <name>ATP</name>
        <dbReference type="ChEBI" id="CHEBI:30616"/>
    </ligand>
</feature>
<dbReference type="PANTHER" id="PTHR21060">
    <property type="entry name" value="ACETATE KINASE"/>
    <property type="match status" value="1"/>
</dbReference>
<protein>
    <recommendedName>
        <fullName evidence="9">Acetate kinase</fullName>
        <ecNumber evidence="9">2.7.2.1</ecNumber>
    </recommendedName>
    <alternativeName>
        <fullName evidence="9">Acetokinase</fullName>
    </alternativeName>
</protein>
<comment type="cofactor">
    <cofactor evidence="9">
        <name>Mg(2+)</name>
        <dbReference type="ChEBI" id="CHEBI:18420"/>
    </cofactor>
    <cofactor evidence="9">
        <name>Mn(2+)</name>
        <dbReference type="ChEBI" id="CHEBI:29035"/>
    </cofactor>
    <text evidence="9">Mg(2+). Can also accept Mn(2+).</text>
</comment>
<dbReference type="Proteomes" id="UP000829542">
    <property type="component" value="Chromosome"/>
</dbReference>
<evidence type="ECO:0000256" key="1">
    <source>
        <dbReference type="ARBA" id="ARBA00008748"/>
    </source>
</evidence>
<dbReference type="SUPFAM" id="SSF53067">
    <property type="entry name" value="Actin-like ATPase domain"/>
    <property type="match status" value="2"/>
</dbReference>
<feature type="binding site" evidence="9">
    <location>
        <position position="379"/>
    </location>
    <ligand>
        <name>Mg(2+)</name>
        <dbReference type="ChEBI" id="CHEBI:18420"/>
    </ligand>
</feature>
<dbReference type="EMBL" id="CP093379">
    <property type="protein sequence ID" value="UNM96606.1"/>
    <property type="molecule type" value="Genomic_DNA"/>
</dbReference>
<feature type="binding site" evidence="9">
    <location>
        <begin position="201"/>
        <end position="205"/>
    </location>
    <ligand>
        <name>ATP</name>
        <dbReference type="ChEBI" id="CHEBI:30616"/>
    </ligand>
</feature>
<proteinExistence type="inferred from homology"/>
<feature type="binding site" evidence="9">
    <location>
        <position position="14"/>
    </location>
    <ligand>
        <name>ATP</name>
        <dbReference type="ChEBI" id="CHEBI:30616"/>
    </ligand>
</feature>
<sequence>MYALVINCGSSSLKFALISSKERQTIISGGAEQLDSPEASLTIKHDGKKTDALKDSSHLGAFKEIFAYLDQKGFAKNIIAVGHRVVHGGEYFQESVEITPEVIEIIKKCAPLAPIHNPANLIGILAAQEVLPALPHVAVFDTAFHQTMPEEAYLYGLPLEIYEKYNIRRYGFHGSSHRYITERTARILDIPLDKLNIISCHLGNGASVAAVKHGKSVDTSMGLTPLEGLMMGTRSGSLDPGLIPYLVECLDYDIYEIDKLLNFKSGLLGISGVSNDCRLLESKAKEGHVRSRLALDMFGYRVSKTIASYLPALQRLDAIVFTGGIGENSVYIRELIMSQLAFLGYTFSNPSNSFCTGGKEGVIATSSGFGKALVVCTDEEGMIVQDTLEILAKKEKSELRQRYAISLPPYY</sequence>
<dbReference type="Pfam" id="PF00871">
    <property type="entry name" value="Acetate_kinase"/>
    <property type="match status" value="1"/>
</dbReference>
<keyword evidence="2 9" id="KW-0963">Cytoplasm</keyword>
<evidence type="ECO:0000256" key="8">
    <source>
        <dbReference type="ARBA" id="ARBA00022842"/>
    </source>
</evidence>
<feature type="binding site" evidence="9">
    <location>
        <begin position="276"/>
        <end position="278"/>
    </location>
    <ligand>
        <name>ATP</name>
        <dbReference type="ChEBI" id="CHEBI:30616"/>
    </ligand>
</feature>
<dbReference type="CDD" id="cd24010">
    <property type="entry name" value="ASKHA_NBD_AcK_PK"/>
    <property type="match status" value="1"/>
</dbReference>
<keyword evidence="5 9" id="KW-0547">Nucleotide-binding</keyword>
<evidence type="ECO:0000256" key="6">
    <source>
        <dbReference type="ARBA" id="ARBA00022777"/>
    </source>
</evidence>
<dbReference type="NCBIfam" id="TIGR00016">
    <property type="entry name" value="ackA"/>
    <property type="match status" value="1"/>
</dbReference>
<name>A0ABY3X4C0_9GAMM</name>
<comment type="subcellular location">
    <subcellularLocation>
        <location evidence="9">Cytoplasm</location>
    </subcellularLocation>
</comment>
<evidence type="ECO:0000256" key="5">
    <source>
        <dbReference type="ARBA" id="ARBA00022741"/>
    </source>
</evidence>
<dbReference type="InterPro" id="IPR000890">
    <property type="entry name" value="Aliphatic_acid_kin_short-chain"/>
</dbReference>
<evidence type="ECO:0000256" key="7">
    <source>
        <dbReference type="ARBA" id="ARBA00022840"/>
    </source>
</evidence>
<evidence type="ECO:0000313" key="12">
    <source>
        <dbReference type="Proteomes" id="UP000829542"/>
    </source>
</evidence>
<evidence type="ECO:0000256" key="10">
    <source>
        <dbReference type="RuleBase" id="RU003835"/>
    </source>
</evidence>
<reference evidence="11 12" key="1">
    <citation type="submission" date="2022-03" db="EMBL/GenBank/DDBJ databases">
        <title>Ignatzschineria rhizosphaerae HR5S32.</title>
        <authorList>
            <person name="Sun J.Q."/>
            <person name="Feng J.Y."/>
        </authorList>
    </citation>
    <scope>NUCLEOTIDE SEQUENCE [LARGE SCALE GENOMIC DNA]</scope>
    <source>
        <strain evidence="11 12">HR5S32</strain>
    </source>
</reference>
<dbReference type="EC" id="2.7.2.1" evidence="9"/>
<dbReference type="PANTHER" id="PTHR21060:SF21">
    <property type="entry name" value="ACETATE KINASE"/>
    <property type="match status" value="1"/>
</dbReference>
<evidence type="ECO:0000313" key="11">
    <source>
        <dbReference type="EMBL" id="UNM96606.1"/>
    </source>
</evidence>
<dbReference type="GO" id="GO:0016301">
    <property type="term" value="F:kinase activity"/>
    <property type="evidence" value="ECO:0007669"/>
    <property type="project" value="UniProtKB-KW"/>
</dbReference>
<keyword evidence="6 9" id="KW-0418">Kinase</keyword>
<dbReference type="PROSITE" id="PS01076">
    <property type="entry name" value="ACETATE_KINASE_2"/>
    <property type="match status" value="1"/>
</dbReference>
<dbReference type="InterPro" id="IPR004372">
    <property type="entry name" value="Ac/propionate_kinase"/>
</dbReference>
<dbReference type="Gene3D" id="3.30.420.40">
    <property type="match status" value="2"/>
</dbReference>
<feature type="binding site" evidence="9">
    <location>
        <position position="7"/>
    </location>
    <ligand>
        <name>Mg(2+)</name>
        <dbReference type="ChEBI" id="CHEBI:18420"/>
    </ligand>
</feature>
<comment type="function">
    <text evidence="9">Catalyzes the formation of acetyl phosphate from acetate and ATP. Can also catalyze the reverse reaction.</text>
</comment>
<dbReference type="RefSeq" id="WP_242150504.1">
    <property type="nucleotide sequence ID" value="NZ_CP093379.1"/>
</dbReference>
<keyword evidence="4 9" id="KW-0479">Metal-binding</keyword>
<feature type="site" description="Transition state stabilizer" evidence="9">
    <location>
        <position position="173"/>
    </location>
</feature>
<dbReference type="PROSITE" id="PS01075">
    <property type="entry name" value="ACETATE_KINASE_1"/>
    <property type="match status" value="1"/>
</dbReference>
<keyword evidence="8 9" id="KW-0460">Magnesium</keyword>
<keyword evidence="3 9" id="KW-0808">Transferase</keyword>
<comment type="subunit">
    <text evidence="9">Homodimer.</text>
</comment>
<evidence type="ECO:0000256" key="3">
    <source>
        <dbReference type="ARBA" id="ARBA00022679"/>
    </source>
</evidence>
<keyword evidence="7 9" id="KW-0067">ATP-binding</keyword>
<dbReference type="InterPro" id="IPR023865">
    <property type="entry name" value="Aliphatic_acid_kinase_CS"/>
</dbReference>
<dbReference type="PRINTS" id="PR00471">
    <property type="entry name" value="ACETATEKNASE"/>
</dbReference>
<feature type="site" description="Transition state stabilizer" evidence="9">
    <location>
        <position position="234"/>
    </location>
</feature>
<dbReference type="InterPro" id="IPR043129">
    <property type="entry name" value="ATPase_NBD"/>
</dbReference>
<comment type="pathway">
    <text evidence="9">Metabolic intermediate biosynthesis; acetyl-CoA biosynthesis; acetyl-CoA from acetate: step 1/2.</text>
</comment>
<evidence type="ECO:0000256" key="9">
    <source>
        <dbReference type="HAMAP-Rule" id="MF_00020"/>
    </source>
</evidence>
<evidence type="ECO:0000256" key="2">
    <source>
        <dbReference type="ARBA" id="ARBA00022490"/>
    </source>
</evidence>
<comment type="catalytic activity">
    <reaction evidence="9">
        <text>acetate + ATP = acetyl phosphate + ADP</text>
        <dbReference type="Rhea" id="RHEA:11352"/>
        <dbReference type="ChEBI" id="CHEBI:22191"/>
        <dbReference type="ChEBI" id="CHEBI:30089"/>
        <dbReference type="ChEBI" id="CHEBI:30616"/>
        <dbReference type="ChEBI" id="CHEBI:456216"/>
        <dbReference type="EC" id="2.7.2.1"/>
    </reaction>
</comment>
<dbReference type="HAMAP" id="MF_00020">
    <property type="entry name" value="Acetate_kinase"/>
    <property type="match status" value="1"/>
</dbReference>
<evidence type="ECO:0000256" key="4">
    <source>
        <dbReference type="ARBA" id="ARBA00022723"/>
    </source>
</evidence>
<accession>A0ABY3X4C0</accession>
<comment type="similarity">
    <text evidence="1 9 10">Belongs to the acetokinase family.</text>
</comment>
<gene>
    <name evidence="9" type="primary">ackA</name>
    <name evidence="11" type="ORF">MMG00_01715</name>
</gene>